<name>W4NAL9_9BIFI</name>
<keyword evidence="2" id="KW-1185">Reference proteome</keyword>
<dbReference type="STRING" id="1435051.BMOU_0790"/>
<proteinExistence type="predicted"/>
<dbReference type="Proteomes" id="UP000019155">
    <property type="component" value="Unassembled WGS sequence"/>
</dbReference>
<organism evidence="1 2">
    <name type="scientific">Bifidobacterium moukalabense DSM 27321</name>
    <dbReference type="NCBI Taxonomy" id="1435051"/>
    <lineage>
        <taxon>Bacteria</taxon>
        <taxon>Bacillati</taxon>
        <taxon>Actinomycetota</taxon>
        <taxon>Actinomycetes</taxon>
        <taxon>Bifidobacteriales</taxon>
        <taxon>Bifidobacteriaceae</taxon>
        <taxon>Bifidobacterium</taxon>
    </lineage>
</organism>
<evidence type="ECO:0000313" key="1">
    <source>
        <dbReference type="EMBL" id="ETY71710.1"/>
    </source>
</evidence>
<evidence type="ECO:0000313" key="2">
    <source>
        <dbReference type="Proteomes" id="UP000019155"/>
    </source>
</evidence>
<protein>
    <submittedName>
        <fullName evidence="1">Uncharacterized protein</fullName>
    </submittedName>
</protein>
<gene>
    <name evidence="1" type="ORF">BMOU_0790</name>
</gene>
<comment type="caution">
    <text evidence="1">The sequence shown here is derived from an EMBL/GenBank/DDBJ whole genome shotgun (WGS) entry which is preliminary data.</text>
</comment>
<dbReference type="EMBL" id="AZMV01000003">
    <property type="protein sequence ID" value="ETY71710.1"/>
    <property type="molecule type" value="Genomic_DNA"/>
</dbReference>
<dbReference type="PATRIC" id="fig|1435051.3.peg.783"/>
<reference evidence="1 2" key="1">
    <citation type="journal article" date="2014" name="Genome Announc.">
        <title>The Genome Sequence of Bifidobacterium moukalabense DSM 27321 Highlights the Close Phylogenetic Relatedness with the Bifidobacterium dentium Taxon.</title>
        <authorList>
            <person name="Lugli G.A."/>
            <person name="Duranti S."/>
            <person name="Milani C."/>
            <person name="Turroni F."/>
            <person name="Viappiani A."/>
            <person name="Mangifesta M."/>
            <person name="van Sinderen D."/>
            <person name="Ventura M."/>
        </authorList>
    </citation>
    <scope>NUCLEOTIDE SEQUENCE [LARGE SCALE GENOMIC DNA]</scope>
    <source>
        <strain evidence="1 2">DSM 27321</strain>
    </source>
</reference>
<accession>W4NAL9</accession>
<dbReference type="AlphaFoldDB" id="W4NAL9"/>
<sequence length="96" mass="10959">MTKKYIGNYPLTIRISVGGLDLGSIDIKVPTYINPHTPLYYDRDLINGYETVDLHGSLPRDFRKKVRETFIEAMKALEESLNEETEVIAHEKSSMA</sequence>